<sequence length="208" mass="22532">MPEPADDPEKEALRHVSVATQTLDSPPASFDSLLGATFSTLLAAVITWPWILRPESESASEFQSLDSIPSSFYVTPPMSASSTPAESPERTPLASPEPPGGPLSPTSISSVAALLETDSMTPSAEAPSFGMFERYRVPPYRREANRSFYPEGEVDASAFEEFEAFEIPGGVALQQFLQEVPPLGYLDSITEQFLQEVPPLGYLDSITE</sequence>
<accession>A0A1I8AQR5</accession>
<feature type="region of interest" description="Disordered" evidence="1">
    <location>
        <begin position="73"/>
        <end position="107"/>
    </location>
</feature>
<dbReference type="AlphaFoldDB" id="A0A1I8AQR5"/>
<reference evidence="3" key="1">
    <citation type="submission" date="2016-11" db="UniProtKB">
        <authorList>
            <consortium name="WormBaseParasite"/>
        </authorList>
    </citation>
    <scope>IDENTIFICATION</scope>
</reference>
<evidence type="ECO:0000313" key="3">
    <source>
        <dbReference type="WBParaSite" id="L893_g7911.t1"/>
    </source>
</evidence>
<feature type="compositionally biased region" description="Polar residues" evidence="1">
    <location>
        <begin position="73"/>
        <end position="85"/>
    </location>
</feature>
<protein>
    <submittedName>
        <fullName evidence="3">Transmembrane protein</fullName>
    </submittedName>
</protein>
<dbReference type="Proteomes" id="UP000095287">
    <property type="component" value="Unplaced"/>
</dbReference>
<evidence type="ECO:0000256" key="1">
    <source>
        <dbReference type="SAM" id="MobiDB-lite"/>
    </source>
</evidence>
<name>A0A1I8AQR5_9BILA</name>
<dbReference type="WBParaSite" id="L893_g7911.t1">
    <property type="protein sequence ID" value="L893_g7911.t1"/>
    <property type="gene ID" value="L893_g7911"/>
</dbReference>
<proteinExistence type="predicted"/>
<keyword evidence="2" id="KW-1185">Reference proteome</keyword>
<organism evidence="2 3">
    <name type="scientific">Steinernema glaseri</name>
    <dbReference type="NCBI Taxonomy" id="37863"/>
    <lineage>
        <taxon>Eukaryota</taxon>
        <taxon>Metazoa</taxon>
        <taxon>Ecdysozoa</taxon>
        <taxon>Nematoda</taxon>
        <taxon>Chromadorea</taxon>
        <taxon>Rhabditida</taxon>
        <taxon>Tylenchina</taxon>
        <taxon>Panagrolaimomorpha</taxon>
        <taxon>Strongyloidoidea</taxon>
        <taxon>Steinernematidae</taxon>
        <taxon>Steinernema</taxon>
    </lineage>
</organism>
<evidence type="ECO:0000313" key="2">
    <source>
        <dbReference type="Proteomes" id="UP000095287"/>
    </source>
</evidence>